<name>A0ABV5LW13_9ACTN</name>
<reference evidence="2 3" key="1">
    <citation type="submission" date="2024-09" db="EMBL/GenBank/DDBJ databases">
        <authorList>
            <person name="Sun Q."/>
            <person name="Mori K."/>
        </authorList>
    </citation>
    <scope>NUCLEOTIDE SEQUENCE [LARGE SCALE GENOMIC DNA]</scope>
    <source>
        <strain evidence="2 3">TISTR 1856</strain>
    </source>
</reference>
<accession>A0ABV5LW13</accession>
<dbReference type="InterPro" id="IPR036188">
    <property type="entry name" value="FAD/NAD-bd_sf"/>
</dbReference>
<dbReference type="PANTHER" id="PTHR40254">
    <property type="entry name" value="BLR0577 PROTEIN"/>
    <property type="match status" value="1"/>
</dbReference>
<feature type="domain" description="FAD-dependent urate hydroxylase HpyO/Asp monooxygenase CreE-like FAD/NAD(P)-binding" evidence="1">
    <location>
        <begin position="13"/>
        <end position="200"/>
    </location>
</feature>
<dbReference type="Proteomes" id="UP001589748">
    <property type="component" value="Unassembled WGS sequence"/>
</dbReference>
<evidence type="ECO:0000259" key="1">
    <source>
        <dbReference type="Pfam" id="PF13454"/>
    </source>
</evidence>
<sequence length="662" mass="70383">MASAPDDELRVVCVGAGPRTLGVLDRLAGLLAVDPDLGQGRRVRVDVLDPYPPGAGRVWRREQSPLLWMNSRAADVAVLPDESSTLRGSRGAAPTLYDWVAANRERLATGLRAAGTPGAAAEVEGLTPGSFPSRTLAGAYLVEQFDGVLTRLRELAGPDAVRLHRGRAVDLVDAPDGRQLVRTEAGPTLTADVVLLAQGHLEVVASGREHELARIAAAHDLDYVAPAYTNDADLSPLAAGQDVLVLGMGLAFVDLVTLVTEGRGGRFSPADDSGSGRLVYHPSGDEPVLHVGTRRGVPYRSKLTYEADVRAGLRWYSGGRVERLRAELGRPLDLRGDVWPLIARDLAFAHYRELFAAHPGRTRGGWAAFAEAFERTPWGSAELAALVAAAVPAPEDRLDLARFDRPLDGDAPADPDRVHGRVVEHIGADLLRRGDPRHSADQAVFVTLLHAYAVTAGLVHRGVLSARSAALDVDGWWHGFFSYAASGPPPARLTRLLALAEAGLVRFLGAGTTVGLDEEHGCWVAGTDGGPAPVRARVLVDARLPAADVTATTDPLLAALHRRGEAVAQQFPEDGATGAVHRSGRLAVDPEHRLHHADGSVHPRRFAVGPAVAGDGWAAAFARPRLDHGFFRLNERVAADLLAAATRRFEEVATPALASAPR</sequence>
<comment type="caution">
    <text evidence="2">The sequence shown here is derived from an EMBL/GenBank/DDBJ whole genome shotgun (WGS) entry which is preliminary data.</text>
</comment>
<proteinExistence type="predicted"/>
<protein>
    <submittedName>
        <fullName evidence="2">FAD/NAD(P)-binding protein</fullName>
    </submittedName>
</protein>
<dbReference type="EMBL" id="JBHMDM010000007">
    <property type="protein sequence ID" value="MFB9378250.1"/>
    <property type="molecule type" value="Genomic_DNA"/>
</dbReference>
<dbReference type="PANTHER" id="PTHR40254:SF1">
    <property type="entry name" value="BLR0577 PROTEIN"/>
    <property type="match status" value="1"/>
</dbReference>
<dbReference type="RefSeq" id="WP_380137206.1">
    <property type="nucleotide sequence ID" value="NZ_JBHLUI010000008.1"/>
</dbReference>
<evidence type="ECO:0000313" key="3">
    <source>
        <dbReference type="Proteomes" id="UP001589748"/>
    </source>
</evidence>
<evidence type="ECO:0000313" key="2">
    <source>
        <dbReference type="EMBL" id="MFB9378250.1"/>
    </source>
</evidence>
<dbReference type="SUPFAM" id="SSF51905">
    <property type="entry name" value="FAD/NAD(P)-binding domain"/>
    <property type="match status" value="1"/>
</dbReference>
<dbReference type="Pfam" id="PF13454">
    <property type="entry name" value="NAD_binding_9"/>
    <property type="match status" value="1"/>
</dbReference>
<organism evidence="2 3">
    <name type="scientific">Kineococcus gynurae</name>
    <dbReference type="NCBI Taxonomy" id="452979"/>
    <lineage>
        <taxon>Bacteria</taxon>
        <taxon>Bacillati</taxon>
        <taxon>Actinomycetota</taxon>
        <taxon>Actinomycetes</taxon>
        <taxon>Kineosporiales</taxon>
        <taxon>Kineosporiaceae</taxon>
        <taxon>Kineococcus</taxon>
    </lineage>
</organism>
<keyword evidence="3" id="KW-1185">Reference proteome</keyword>
<gene>
    <name evidence="2" type="ORF">ACFFVI_14865</name>
</gene>
<dbReference type="InterPro" id="IPR038732">
    <property type="entry name" value="HpyO/CreE_NAD-binding"/>
</dbReference>
<dbReference type="InterPro" id="IPR052189">
    <property type="entry name" value="L-asp_N-monooxygenase_NS-form"/>
</dbReference>